<keyword evidence="2" id="KW-1185">Reference proteome</keyword>
<gene>
    <name evidence="1" type="ORF">MUN79_13430</name>
</gene>
<accession>A0A8T9QB40</accession>
<name>A0A8T9QB40_9BACT</name>
<evidence type="ECO:0000313" key="2">
    <source>
        <dbReference type="Proteomes" id="UP000831796"/>
    </source>
</evidence>
<protein>
    <submittedName>
        <fullName evidence="1">Uncharacterized protein</fullName>
    </submittedName>
</protein>
<dbReference type="RefSeq" id="WP_244678113.1">
    <property type="nucleotide sequence ID" value="NZ_CP095046.1"/>
</dbReference>
<proteinExistence type="predicted"/>
<dbReference type="EMBL" id="CP095046">
    <property type="protein sequence ID" value="UOQ74776.1"/>
    <property type="molecule type" value="Genomic_DNA"/>
</dbReference>
<organism evidence="1 2">
    <name type="scientific">Hymenobacter cellulosilyticus</name>
    <dbReference type="NCBI Taxonomy" id="2932248"/>
    <lineage>
        <taxon>Bacteria</taxon>
        <taxon>Pseudomonadati</taxon>
        <taxon>Bacteroidota</taxon>
        <taxon>Cytophagia</taxon>
        <taxon>Cytophagales</taxon>
        <taxon>Hymenobacteraceae</taxon>
        <taxon>Hymenobacter</taxon>
    </lineage>
</organism>
<sequence length="112" mass="12806">MKYDEPVDVLTNYDYVLFDTKYLPVLGTLAGQVDSNPVTVVDTVRKQTWDNYVEVSIHVPVDMQTIYEAPAEGLGIYLFNHRHVFVSEALKQEFEKIDNQRLAFSLGLSMFG</sequence>
<dbReference type="KEGG" id="hcu:MUN79_13430"/>
<reference evidence="1" key="1">
    <citation type="submission" date="2022-04" db="EMBL/GenBank/DDBJ databases">
        <title>Hymenobacter sp. isolated from the air.</title>
        <authorList>
            <person name="Won M."/>
            <person name="Lee C.-M."/>
            <person name="Woen H.-Y."/>
            <person name="Kwon S.-W."/>
        </authorList>
    </citation>
    <scope>NUCLEOTIDE SEQUENCE</scope>
    <source>
        <strain evidence="1">5116S-3</strain>
    </source>
</reference>
<dbReference type="Proteomes" id="UP000831796">
    <property type="component" value="Chromosome"/>
</dbReference>
<evidence type="ECO:0000313" key="1">
    <source>
        <dbReference type="EMBL" id="UOQ74776.1"/>
    </source>
</evidence>
<dbReference type="AlphaFoldDB" id="A0A8T9QB40"/>